<dbReference type="GO" id="GO:0003723">
    <property type="term" value="F:RNA binding"/>
    <property type="evidence" value="ECO:0007669"/>
    <property type="project" value="UniProtKB-KW"/>
</dbReference>
<dbReference type="PROSITE" id="PS50889">
    <property type="entry name" value="S4"/>
    <property type="match status" value="1"/>
</dbReference>
<comment type="caution">
    <text evidence="5">The sequence shown here is derived from an EMBL/GenBank/DDBJ whole genome shotgun (WGS) entry which is preliminary data.</text>
</comment>
<name>A0A3D1JCK7_9CHLR</name>
<accession>A0A3D1JCK7</accession>
<dbReference type="Gene3D" id="3.10.290.10">
    <property type="entry name" value="RNA-binding S4 domain"/>
    <property type="match status" value="1"/>
</dbReference>
<dbReference type="AlphaFoldDB" id="A0A3D1JCK7"/>
<protein>
    <submittedName>
        <fullName evidence="5">TlyA family rRNA (Cytidine-2'-O)-methyltransferase</fullName>
    </submittedName>
</protein>
<dbReference type="Pfam" id="PF01479">
    <property type="entry name" value="S4"/>
    <property type="match status" value="1"/>
</dbReference>
<dbReference type="SUPFAM" id="SSF55174">
    <property type="entry name" value="Alpha-L RNA-binding motif"/>
    <property type="match status" value="1"/>
</dbReference>
<dbReference type="InterPro" id="IPR004538">
    <property type="entry name" value="Hemolysin_A/TlyA"/>
</dbReference>
<evidence type="ECO:0000313" key="5">
    <source>
        <dbReference type="EMBL" id="HCE16321.1"/>
    </source>
</evidence>
<dbReference type="InterPro" id="IPR002942">
    <property type="entry name" value="S4_RNA-bd"/>
</dbReference>
<keyword evidence="1 3" id="KW-0694">RNA-binding</keyword>
<reference evidence="5 6" key="1">
    <citation type="journal article" date="2018" name="Nat. Biotechnol.">
        <title>A standardized bacterial taxonomy based on genome phylogeny substantially revises the tree of life.</title>
        <authorList>
            <person name="Parks D.H."/>
            <person name="Chuvochina M."/>
            <person name="Waite D.W."/>
            <person name="Rinke C."/>
            <person name="Skarshewski A."/>
            <person name="Chaumeil P.A."/>
            <person name="Hugenholtz P."/>
        </authorList>
    </citation>
    <scope>NUCLEOTIDE SEQUENCE [LARGE SCALE GENOMIC DNA]</scope>
    <source>
        <strain evidence="5">UBA8781</strain>
    </source>
</reference>
<dbReference type="GO" id="GO:0008168">
    <property type="term" value="F:methyltransferase activity"/>
    <property type="evidence" value="ECO:0007669"/>
    <property type="project" value="UniProtKB-KW"/>
</dbReference>
<dbReference type="InterPro" id="IPR002877">
    <property type="entry name" value="RNA_MeTrfase_FtsJ_dom"/>
</dbReference>
<dbReference type="InterPro" id="IPR047048">
    <property type="entry name" value="TlyA"/>
</dbReference>
<dbReference type="PANTHER" id="PTHR32319">
    <property type="entry name" value="BACTERIAL HEMOLYSIN-LIKE PROTEIN"/>
    <property type="match status" value="1"/>
</dbReference>
<dbReference type="NCBIfam" id="TIGR00478">
    <property type="entry name" value="tly"/>
    <property type="match status" value="1"/>
</dbReference>
<proteinExistence type="inferred from homology"/>
<dbReference type="SUPFAM" id="SSF53335">
    <property type="entry name" value="S-adenosyl-L-methionine-dependent methyltransferases"/>
    <property type="match status" value="1"/>
</dbReference>
<dbReference type="EMBL" id="DPBP01000003">
    <property type="protein sequence ID" value="HCE16321.1"/>
    <property type="molecule type" value="Genomic_DNA"/>
</dbReference>
<dbReference type="Pfam" id="PF01728">
    <property type="entry name" value="FtsJ"/>
    <property type="match status" value="1"/>
</dbReference>
<comment type="similarity">
    <text evidence="2">Belongs to the TlyA family.</text>
</comment>
<keyword evidence="5" id="KW-0808">Transferase</keyword>
<gene>
    <name evidence="5" type="ORF">DEQ80_00540</name>
</gene>
<dbReference type="InterPro" id="IPR036986">
    <property type="entry name" value="S4_RNA-bd_sf"/>
</dbReference>
<dbReference type="PANTHER" id="PTHR32319:SF0">
    <property type="entry name" value="BACTERIAL HEMOLYSIN-LIKE PROTEIN"/>
    <property type="match status" value="1"/>
</dbReference>
<evidence type="ECO:0000256" key="1">
    <source>
        <dbReference type="ARBA" id="ARBA00022884"/>
    </source>
</evidence>
<dbReference type="CDD" id="cd00165">
    <property type="entry name" value="S4"/>
    <property type="match status" value="1"/>
</dbReference>
<evidence type="ECO:0000313" key="6">
    <source>
        <dbReference type="Proteomes" id="UP000264141"/>
    </source>
</evidence>
<dbReference type="STRING" id="229919.GCA_001050195_00556"/>
<dbReference type="OrthoDB" id="9784736at2"/>
<evidence type="ECO:0000259" key="4">
    <source>
        <dbReference type="SMART" id="SM00363"/>
    </source>
</evidence>
<keyword evidence="5" id="KW-0489">Methyltransferase</keyword>
<dbReference type="InterPro" id="IPR029063">
    <property type="entry name" value="SAM-dependent_MTases_sf"/>
</dbReference>
<feature type="domain" description="RNA-binding S4" evidence="4">
    <location>
        <begin position="8"/>
        <end position="72"/>
    </location>
</feature>
<dbReference type="SMART" id="SM00363">
    <property type="entry name" value="S4"/>
    <property type="match status" value="1"/>
</dbReference>
<sequence>MAESAERIRLDVLVVERGLAESRSQAQKLILAGNVRVDHEVITQPSRKVSAGAVLSLDEGPRFVSRGGEKLEPALLAFGLGSLEGRVCADVGASTGGFTDCLLQHGAIRVYAIDVGYGILHWKLRGDPRVVVMERTNARYLTSLPEPVSLVTIDASFISLKLLLPVVKGWLGADGGEVVALIKPQFEAGREEASRGEGVIRNPEVHRRVLGEMLTFARQTGFGVQNLVRSAITGPKGNVEFLVHLVWPARSEAVLEGLISRVLQSSSLPHRQ</sequence>
<dbReference type="Proteomes" id="UP000264141">
    <property type="component" value="Unassembled WGS sequence"/>
</dbReference>
<evidence type="ECO:0000256" key="2">
    <source>
        <dbReference type="ARBA" id="ARBA00029460"/>
    </source>
</evidence>
<dbReference type="PIRSF" id="PIRSF005578">
    <property type="entry name" value="TlyA"/>
    <property type="match status" value="1"/>
</dbReference>
<dbReference type="RefSeq" id="WP_062189533.1">
    <property type="nucleotide sequence ID" value="NZ_DF967965.1"/>
</dbReference>
<dbReference type="GO" id="GO:0032259">
    <property type="term" value="P:methylation"/>
    <property type="evidence" value="ECO:0007669"/>
    <property type="project" value="UniProtKB-KW"/>
</dbReference>
<evidence type="ECO:0000256" key="3">
    <source>
        <dbReference type="PROSITE-ProRule" id="PRU00182"/>
    </source>
</evidence>
<organism evidence="5 6">
    <name type="scientific">Anaerolinea thermolimosa</name>
    <dbReference type="NCBI Taxonomy" id="229919"/>
    <lineage>
        <taxon>Bacteria</taxon>
        <taxon>Bacillati</taxon>
        <taxon>Chloroflexota</taxon>
        <taxon>Anaerolineae</taxon>
        <taxon>Anaerolineales</taxon>
        <taxon>Anaerolineaceae</taxon>
        <taxon>Anaerolinea</taxon>
    </lineage>
</organism>
<dbReference type="Gene3D" id="3.40.50.150">
    <property type="entry name" value="Vaccinia Virus protein VP39"/>
    <property type="match status" value="1"/>
</dbReference>